<dbReference type="GO" id="GO:0016740">
    <property type="term" value="F:transferase activity"/>
    <property type="evidence" value="ECO:0007669"/>
    <property type="project" value="UniProtKB-KW"/>
</dbReference>
<feature type="transmembrane region" description="Helical" evidence="9">
    <location>
        <begin position="139"/>
        <end position="161"/>
    </location>
</feature>
<keyword evidence="7" id="KW-0479">Metal-binding</keyword>
<dbReference type="GO" id="GO:0046872">
    <property type="term" value="F:metal ion binding"/>
    <property type="evidence" value="ECO:0007669"/>
    <property type="project" value="UniProtKB-KW"/>
</dbReference>
<dbReference type="InterPro" id="IPR000917">
    <property type="entry name" value="Sulfatase_N"/>
</dbReference>
<dbReference type="EMBL" id="JAAFGW010000085">
    <property type="protein sequence ID" value="NDP48139.1"/>
    <property type="molecule type" value="Genomic_DNA"/>
</dbReference>
<proteinExistence type="predicted"/>
<evidence type="ECO:0000256" key="6">
    <source>
        <dbReference type="PIRSR" id="PIRSR005091-1"/>
    </source>
</evidence>
<keyword evidence="2" id="KW-1003">Cell membrane</keyword>
<dbReference type="AlphaFoldDB" id="A0A7C9K184"/>
<keyword evidence="4 9" id="KW-1133">Transmembrane helix</keyword>
<reference evidence="11 12" key="1">
    <citation type="submission" date="2019-09" db="EMBL/GenBank/DDBJ databases">
        <title>H2 Metabolism Revealed by Metagenomic Analysis in Subglacial Sediment of East Antarctica.</title>
        <authorList>
            <person name="Yang Z."/>
            <person name="Zhang Y."/>
            <person name="Lv Y."/>
            <person name="Yan W."/>
            <person name="Xiao X."/>
            <person name="Sun B."/>
            <person name="Ma H."/>
        </authorList>
    </citation>
    <scope>NUCLEOTIDE SEQUENCE [LARGE SCALE GENOMIC DNA]</scope>
    <source>
        <strain evidence="11">Bin2_2</strain>
    </source>
</reference>
<feature type="transmembrane region" description="Helical" evidence="9">
    <location>
        <begin position="85"/>
        <end position="104"/>
    </location>
</feature>
<organism evidence="11 12">
    <name type="scientific">Sulfuriferula multivorans</name>
    <dbReference type="NCBI Taxonomy" id="1559896"/>
    <lineage>
        <taxon>Bacteria</taxon>
        <taxon>Pseudomonadati</taxon>
        <taxon>Pseudomonadota</taxon>
        <taxon>Betaproteobacteria</taxon>
        <taxon>Nitrosomonadales</taxon>
        <taxon>Sulfuricellaceae</taxon>
        <taxon>Sulfuriferula</taxon>
    </lineage>
</organism>
<gene>
    <name evidence="11" type="ORF">GZ085_07050</name>
</gene>
<evidence type="ECO:0000313" key="11">
    <source>
        <dbReference type="EMBL" id="NDP48139.1"/>
    </source>
</evidence>
<feature type="active site" evidence="6">
    <location>
        <position position="329"/>
    </location>
</feature>
<feature type="binding site" evidence="8">
    <location>
        <position position="289"/>
    </location>
    <ligand>
        <name>Mn(2+)</name>
        <dbReference type="ChEBI" id="CHEBI:29035"/>
    </ligand>
</feature>
<dbReference type="PANTHER" id="PTHR47371">
    <property type="entry name" value="LIPOTEICHOIC ACID SYNTHASE"/>
    <property type="match status" value="1"/>
</dbReference>
<keyword evidence="5 9" id="KW-0472">Membrane</keyword>
<feature type="transmembrane region" description="Helical" evidence="9">
    <location>
        <begin position="48"/>
        <end position="73"/>
    </location>
</feature>
<dbReference type="Proteomes" id="UP000483432">
    <property type="component" value="Unassembled WGS sequence"/>
</dbReference>
<dbReference type="InterPro" id="IPR050448">
    <property type="entry name" value="OpgB/LTA_synthase_biosynth"/>
</dbReference>
<dbReference type="PANTHER" id="PTHR47371:SF3">
    <property type="entry name" value="PHOSPHOGLYCEROL TRANSFERASE I"/>
    <property type="match status" value="1"/>
</dbReference>
<dbReference type="SUPFAM" id="SSF53649">
    <property type="entry name" value="Alkaline phosphatase-like"/>
    <property type="match status" value="1"/>
</dbReference>
<dbReference type="GO" id="GO:0016787">
    <property type="term" value="F:hydrolase activity"/>
    <property type="evidence" value="ECO:0007669"/>
    <property type="project" value="UniProtKB-KW"/>
</dbReference>
<feature type="transmembrane region" description="Helical" evidence="9">
    <location>
        <begin position="173"/>
        <end position="191"/>
    </location>
</feature>
<protein>
    <submittedName>
        <fullName evidence="11">Sulfatase-like hydrolase/transferase</fullName>
    </submittedName>
</protein>
<evidence type="ECO:0000256" key="7">
    <source>
        <dbReference type="PIRSR" id="PIRSR005091-2"/>
    </source>
</evidence>
<name>A0A7C9K184_9PROT</name>
<comment type="caution">
    <text evidence="11">The sequence shown here is derived from an EMBL/GenBank/DDBJ whole genome shotgun (WGS) entry which is preliminary data.</text>
</comment>
<evidence type="ECO:0000256" key="2">
    <source>
        <dbReference type="ARBA" id="ARBA00022475"/>
    </source>
</evidence>
<evidence type="ECO:0000256" key="5">
    <source>
        <dbReference type="ARBA" id="ARBA00023136"/>
    </source>
</evidence>
<keyword evidence="7" id="KW-0464">Manganese</keyword>
<evidence type="ECO:0000313" key="12">
    <source>
        <dbReference type="Proteomes" id="UP000483432"/>
    </source>
</evidence>
<feature type="binding site" evidence="8">
    <location>
        <position position="500"/>
    </location>
    <ligand>
        <name>Mn(2+)</name>
        <dbReference type="ChEBI" id="CHEBI:29035"/>
    </ligand>
</feature>
<sequence length="646" mass="72167">MKPPYTRRTPIPFLPLALLFLTIASLTRLVLTLHAGLDKVPLTLWPGLFLHGLGFDFVALSWILALMLMWAAIWPVRWRDTRWQGGVRLVIFFVLAVSFIFIALSEWTFWEEFETRFNFIAVDYLVYTHEVIGNILESYSVPALLTAVFVLALVLTWLFRHPIRRAPSPAPQAGWRVMYAVLALLLPWSTLHLSDIDQMEFSQNAYANELSGNGLMTFFAAYQRNELDYERFYATIPPAKANSILRALGVNAMRPAGLQQANVLKPATDHAQSTPFKHAPRNVVLISVESLSASYLGSLGNQTGLTPRLDALAKEGVLFTQLYATGTRTVRGLDALSLGTPPIPGQAIVRRPGDEHLATIGEILHRKGFETLFLYGGYGYFDNMNAYFSSNNYRVVDRTDFPKASVGFANVWGVADEFLFDNSLVQFDRIHAAGKPFMAQIMTTSNHRPFTYPEGRIDIPSPGHREGGIKYTDYAIGDFIEKARKKPWFANTLFIIVADHCASAAGRTKLPVPGYHIPMIFYAPALLAAGEDARLTSQIDIPPTLLDVLNIPGDDRFFGESVYKQRAENRRAFISNYQELGYLKAGKLTVLGPKQHVETYQIDPKDGSATLTALDSRLRDEAVAYYQTASIAYKNGSLKMDPVIAP</sequence>
<evidence type="ECO:0000256" key="8">
    <source>
        <dbReference type="PIRSR" id="PIRSR005091-3"/>
    </source>
</evidence>
<feature type="binding site" evidence="7">
    <location>
        <position position="447"/>
    </location>
    <ligand>
        <name>substrate</name>
    </ligand>
</feature>
<evidence type="ECO:0000256" key="4">
    <source>
        <dbReference type="ARBA" id="ARBA00022989"/>
    </source>
</evidence>
<dbReference type="InterPro" id="IPR012160">
    <property type="entry name" value="LtaS-like"/>
</dbReference>
<dbReference type="Gene3D" id="3.40.720.10">
    <property type="entry name" value="Alkaline Phosphatase, subunit A"/>
    <property type="match status" value="1"/>
</dbReference>
<dbReference type="CDD" id="cd16015">
    <property type="entry name" value="LTA_synthase"/>
    <property type="match status" value="1"/>
</dbReference>
<keyword evidence="11" id="KW-0808">Transferase</keyword>
<feature type="binding site" evidence="8">
    <location>
        <position position="499"/>
    </location>
    <ligand>
        <name>Mn(2+)</name>
        <dbReference type="ChEBI" id="CHEBI:29035"/>
    </ligand>
</feature>
<dbReference type="PIRSF" id="PIRSF005091">
    <property type="entry name" value="Mmb_sulf_HI1246"/>
    <property type="match status" value="1"/>
</dbReference>
<comment type="subcellular location">
    <subcellularLocation>
        <location evidence="1">Cell membrane</location>
        <topology evidence="1">Multi-pass membrane protein</topology>
    </subcellularLocation>
</comment>
<feature type="binding site" evidence="8">
    <location>
        <position position="329"/>
    </location>
    <ligand>
        <name>Mn(2+)</name>
        <dbReference type="ChEBI" id="CHEBI:29035"/>
    </ligand>
</feature>
<evidence type="ECO:0000259" key="10">
    <source>
        <dbReference type="Pfam" id="PF00884"/>
    </source>
</evidence>
<keyword evidence="11" id="KW-0378">Hydrolase</keyword>
<evidence type="ECO:0000256" key="3">
    <source>
        <dbReference type="ARBA" id="ARBA00022692"/>
    </source>
</evidence>
<dbReference type="GO" id="GO:0005886">
    <property type="term" value="C:plasma membrane"/>
    <property type="evidence" value="ECO:0007669"/>
    <property type="project" value="UniProtKB-SubCell"/>
</dbReference>
<evidence type="ECO:0000256" key="9">
    <source>
        <dbReference type="SAM" id="Phobius"/>
    </source>
</evidence>
<keyword evidence="3 9" id="KW-0812">Transmembrane</keyword>
<feature type="domain" description="Sulfatase N-terminal" evidence="10">
    <location>
        <begin position="281"/>
        <end position="551"/>
    </location>
</feature>
<accession>A0A7C9K184</accession>
<evidence type="ECO:0000256" key="1">
    <source>
        <dbReference type="ARBA" id="ARBA00004651"/>
    </source>
</evidence>
<dbReference type="Pfam" id="PF00884">
    <property type="entry name" value="Sulfatase"/>
    <property type="match status" value="1"/>
</dbReference>
<dbReference type="Gene3D" id="3.30.1120.80">
    <property type="match status" value="1"/>
</dbReference>
<dbReference type="InterPro" id="IPR017850">
    <property type="entry name" value="Alkaline_phosphatase_core_sf"/>
</dbReference>